<comment type="caution">
    <text evidence="1">The sequence shown here is derived from an EMBL/GenBank/DDBJ whole genome shotgun (WGS) entry which is preliminary data.</text>
</comment>
<evidence type="ECO:0000313" key="2">
    <source>
        <dbReference type="Proteomes" id="UP001444661"/>
    </source>
</evidence>
<accession>A0ABR1SX72</accession>
<keyword evidence="2" id="KW-1185">Reference proteome</keyword>
<protein>
    <submittedName>
        <fullName evidence="1">Uncharacterized protein</fullName>
    </submittedName>
</protein>
<reference evidence="1 2" key="1">
    <citation type="submission" date="2023-01" db="EMBL/GenBank/DDBJ databases">
        <title>Analysis of 21 Apiospora genomes using comparative genomics revels a genus with tremendous synthesis potential of carbohydrate active enzymes and secondary metabolites.</title>
        <authorList>
            <person name="Sorensen T."/>
        </authorList>
    </citation>
    <scope>NUCLEOTIDE SEQUENCE [LARGE SCALE GENOMIC DNA]</scope>
    <source>
        <strain evidence="1 2">CBS 33761</strain>
    </source>
</reference>
<dbReference type="Proteomes" id="UP001444661">
    <property type="component" value="Unassembled WGS sequence"/>
</dbReference>
<proteinExistence type="predicted"/>
<evidence type="ECO:0000313" key="1">
    <source>
        <dbReference type="EMBL" id="KAK8038919.1"/>
    </source>
</evidence>
<organism evidence="1 2">
    <name type="scientific">Apiospora rasikravindrae</name>
    <dbReference type="NCBI Taxonomy" id="990691"/>
    <lineage>
        <taxon>Eukaryota</taxon>
        <taxon>Fungi</taxon>
        <taxon>Dikarya</taxon>
        <taxon>Ascomycota</taxon>
        <taxon>Pezizomycotina</taxon>
        <taxon>Sordariomycetes</taxon>
        <taxon>Xylariomycetidae</taxon>
        <taxon>Amphisphaeriales</taxon>
        <taxon>Apiosporaceae</taxon>
        <taxon>Apiospora</taxon>
    </lineage>
</organism>
<sequence length="80" mass="8663">MPASVGLMEGPAPQNPIGLSELEPLQPSVLALQAAIAFSPALAKGPERLQPQTYPWLPRKPVSDFVVRMTPPAWRCSDRS</sequence>
<name>A0ABR1SX72_9PEZI</name>
<gene>
    <name evidence="1" type="ORF">PG993_007330</name>
</gene>
<dbReference type="EMBL" id="JAQQWK010000006">
    <property type="protein sequence ID" value="KAK8038919.1"/>
    <property type="molecule type" value="Genomic_DNA"/>
</dbReference>